<name>A0A1G1T9L3_9BACT</name>
<dbReference type="GO" id="GO:0016779">
    <property type="term" value="F:nucleotidyltransferase activity"/>
    <property type="evidence" value="ECO:0007669"/>
    <property type="project" value="UniProtKB-ARBA"/>
</dbReference>
<protein>
    <recommendedName>
        <fullName evidence="1">MobA-like NTP transferase domain-containing protein</fullName>
    </recommendedName>
</protein>
<dbReference type="InterPro" id="IPR029044">
    <property type="entry name" value="Nucleotide-diphossugar_trans"/>
</dbReference>
<dbReference type="InterPro" id="IPR025877">
    <property type="entry name" value="MobA-like_NTP_Trfase"/>
</dbReference>
<dbReference type="STRING" id="1908236.BEN48_11235"/>
<organism evidence="2 3">
    <name type="scientific">Hymenobacter glacialis</name>
    <dbReference type="NCBI Taxonomy" id="1908236"/>
    <lineage>
        <taxon>Bacteria</taxon>
        <taxon>Pseudomonadati</taxon>
        <taxon>Bacteroidota</taxon>
        <taxon>Cytophagia</taxon>
        <taxon>Cytophagales</taxon>
        <taxon>Hymenobacteraceae</taxon>
        <taxon>Hymenobacter</taxon>
    </lineage>
</organism>
<dbReference type="SUPFAM" id="SSF53448">
    <property type="entry name" value="Nucleotide-diphospho-sugar transferases"/>
    <property type="match status" value="1"/>
</dbReference>
<feature type="domain" description="MobA-like NTP transferase" evidence="1">
    <location>
        <begin position="24"/>
        <end position="183"/>
    </location>
</feature>
<dbReference type="OrthoDB" id="9779263at2"/>
<dbReference type="Gene3D" id="3.90.550.10">
    <property type="entry name" value="Spore Coat Polysaccharide Biosynthesis Protein SpsA, Chain A"/>
    <property type="match status" value="1"/>
</dbReference>
<comment type="caution">
    <text evidence="2">The sequence shown here is derived from an EMBL/GenBank/DDBJ whole genome shotgun (WGS) entry which is preliminary data.</text>
</comment>
<evidence type="ECO:0000313" key="3">
    <source>
        <dbReference type="Proteomes" id="UP000177791"/>
    </source>
</evidence>
<sequence length="219" mass="22838">MPTFPSQNASATVPDTSPGAVALLLLAAGASTRMGRAKQLLPYHGRTLLRHAAETAVATGCSPLVLVTGALHEALAAEVADLPFKTVYNPEWQSGMASSIQAGLAAAAPTRPAAYLIMLSDQPLVTSELLLQLLALQRQSQAPIVAAAYGDTLGVPAVFDQSLLPALHRLRGAQGANRLIAELGAAVGRISFPEGLLDVDTPEQYAALLAQQKPLNDYK</sequence>
<reference evidence="2 3" key="1">
    <citation type="submission" date="2016-08" db="EMBL/GenBank/DDBJ databases">
        <title>Hymenobacter coccineus sp. nov., Hymenobacter lapidarius sp. nov. and Hymenobacter glacialis sp. nov., isolated from Antarctic soil.</title>
        <authorList>
            <person name="Sedlacek I."/>
            <person name="Kralova S."/>
            <person name="Kyrova K."/>
            <person name="Maslanova I."/>
            <person name="Stankova E."/>
            <person name="Vrbovska V."/>
            <person name="Nemec M."/>
            <person name="Bartak M."/>
            <person name="Svec P."/>
            <person name="Busse H.-J."/>
            <person name="Pantucek R."/>
        </authorList>
    </citation>
    <scope>NUCLEOTIDE SEQUENCE [LARGE SCALE GENOMIC DNA]</scope>
    <source>
        <strain evidence="2 3">CCM 8648</strain>
    </source>
</reference>
<gene>
    <name evidence="2" type="ORF">BEN48_11235</name>
</gene>
<proteinExistence type="predicted"/>
<dbReference type="EMBL" id="MDZC01000036">
    <property type="protein sequence ID" value="OGX87553.1"/>
    <property type="molecule type" value="Genomic_DNA"/>
</dbReference>
<keyword evidence="3" id="KW-1185">Reference proteome</keyword>
<accession>A0A1G1T9L3</accession>
<evidence type="ECO:0000259" key="1">
    <source>
        <dbReference type="Pfam" id="PF12804"/>
    </source>
</evidence>
<dbReference type="RefSeq" id="WP_070733027.1">
    <property type="nucleotide sequence ID" value="NZ_MDZC01000036.1"/>
</dbReference>
<evidence type="ECO:0000313" key="2">
    <source>
        <dbReference type="EMBL" id="OGX87553.1"/>
    </source>
</evidence>
<dbReference type="PANTHER" id="PTHR43777:SF1">
    <property type="entry name" value="MOLYBDENUM COFACTOR CYTIDYLYLTRANSFERASE"/>
    <property type="match status" value="1"/>
</dbReference>
<dbReference type="CDD" id="cd04182">
    <property type="entry name" value="GT_2_like_f"/>
    <property type="match status" value="1"/>
</dbReference>
<dbReference type="AlphaFoldDB" id="A0A1G1T9L3"/>
<dbReference type="Proteomes" id="UP000177791">
    <property type="component" value="Unassembled WGS sequence"/>
</dbReference>
<dbReference type="Pfam" id="PF12804">
    <property type="entry name" value="NTP_transf_3"/>
    <property type="match status" value="1"/>
</dbReference>
<dbReference type="PANTHER" id="PTHR43777">
    <property type="entry name" value="MOLYBDENUM COFACTOR CYTIDYLYLTRANSFERASE"/>
    <property type="match status" value="1"/>
</dbReference>